<dbReference type="AlphaFoldDB" id="A0A4P9Y9E7"/>
<evidence type="ECO:0000313" key="2">
    <source>
        <dbReference type="EMBL" id="RKP15817.1"/>
    </source>
</evidence>
<dbReference type="EMBL" id="ML007624">
    <property type="protein sequence ID" value="RKP15817.1"/>
    <property type="molecule type" value="Genomic_DNA"/>
</dbReference>
<sequence length="146" mass="16641">LGKRYAKSNFSKLFAFFGEVSQYADFLDEKLRNCSNPYPKNYSLPPFGTNPNSRSLPPFGTNPNSRSSHVSSTPKSKQPSRTPMKDKTTLAQVQTRSHNVSFCLSLEFLIIACFLELKKHVYIWNSDLSQMTMLDIFQMFGIELAE</sequence>
<gene>
    <name evidence="2" type="ORF">ROZALSC1DRAFT_26015</name>
</gene>
<reference evidence="3" key="1">
    <citation type="journal article" date="2018" name="Nat. Microbiol.">
        <title>Leveraging single-cell genomics to expand the fungal tree of life.</title>
        <authorList>
            <person name="Ahrendt S.R."/>
            <person name="Quandt C.A."/>
            <person name="Ciobanu D."/>
            <person name="Clum A."/>
            <person name="Salamov A."/>
            <person name="Andreopoulos B."/>
            <person name="Cheng J.F."/>
            <person name="Woyke T."/>
            <person name="Pelin A."/>
            <person name="Henrissat B."/>
            <person name="Reynolds N.K."/>
            <person name="Benny G.L."/>
            <person name="Smith M.E."/>
            <person name="James T.Y."/>
            <person name="Grigoriev I.V."/>
        </authorList>
    </citation>
    <scope>NUCLEOTIDE SEQUENCE [LARGE SCALE GENOMIC DNA]</scope>
    <source>
        <strain evidence="3">CSF55</strain>
    </source>
</reference>
<feature type="non-terminal residue" evidence="2">
    <location>
        <position position="1"/>
    </location>
</feature>
<feature type="non-terminal residue" evidence="2">
    <location>
        <position position="146"/>
    </location>
</feature>
<feature type="region of interest" description="Disordered" evidence="1">
    <location>
        <begin position="42"/>
        <end position="90"/>
    </location>
</feature>
<name>A0A4P9Y9E7_ROZAC</name>
<accession>A0A4P9Y9E7</accession>
<organism evidence="2 3">
    <name type="scientific">Rozella allomycis (strain CSF55)</name>
    <dbReference type="NCBI Taxonomy" id="988480"/>
    <lineage>
        <taxon>Eukaryota</taxon>
        <taxon>Fungi</taxon>
        <taxon>Fungi incertae sedis</taxon>
        <taxon>Cryptomycota</taxon>
        <taxon>Cryptomycota incertae sedis</taxon>
        <taxon>Rozella</taxon>
    </lineage>
</organism>
<evidence type="ECO:0000313" key="3">
    <source>
        <dbReference type="Proteomes" id="UP000281549"/>
    </source>
</evidence>
<proteinExistence type="predicted"/>
<feature type="compositionally biased region" description="Polar residues" evidence="1">
    <location>
        <begin position="49"/>
        <end position="81"/>
    </location>
</feature>
<evidence type="ECO:0000256" key="1">
    <source>
        <dbReference type="SAM" id="MobiDB-lite"/>
    </source>
</evidence>
<protein>
    <submittedName>
        <fullName evidence="2">Uncharacterized protein</fullName>
    </submittedName>
</protein>
<dbReference type="Proteomes" id="UP000281549">
    <property type="component" value="Unassembled WGS sequence"/>
</dbReference>